<dbReference type="Proteomes" id="UP001422074">
    <property type="component" value="Unassembled WGS sequence"/>
</dbReference>
<reference evidence="3 4" key="1">
    <citation type="submission" date="2024-05" db="EMBL/GenBank/DDBJ databases">
        <title>Sinomonas sp. nov., isolated from a waste landfill.</title>
        <authorList>
            <person name="Zhao Y."/>
        </authorList>
    </citation>
    <scope>NUCLEOTIDE SEQUENCE [LARGE SCALE GENOMIC DNA]</scope>
    <source>
        <strain evidence="3 4">CCTCC AB2014300</strain>
    </source>
</reference>
<protein>
    <submittedName>
        <fullName evidence="3">DUF4233 domain-containing protein</fullName>
    </submittedName>
</protein>
<feature type="transmembrane region" description="Helical" evidence="2">
    <location>
        <begin position="54"/>
        <end position="76"/>
    </location>
</feature>
<organism evidence="3 4">
    <name type="scientific">Sinomonas halotolerans</name>
    <dbReference type="NCBI Taxonomy" id="1644133"/>
    <lineage>
        <taxon>Bacteria</taxon>
        <taxon>Bacillati</taxon>
        <taxon>Actinomycetota</taxon>
        <taxon>Actinomycetes</taxon>
        <taxon>Micrococcales</taxon>
        <taxon>Micrococcaceae</taxon>
        <taxon>Sinomonas</taxon>
    </lineage>
</organism>
<proteinExistence type="predicted"/>
<evidence type="ECO:0000256" key="1">
    <source>
        <dbReference type="SAM" id="MobiDB-lite"/>
    </source>
</evidence>
<keyword evidence="2" id="KW-0812">Transmembrane</keyword>
<dbReference type="Pfam" id="PF14017">
    <property type="entry name" value="DUF4233"/>
    <property type="match status" value="1"/>
</dbReference>
<sequence>MARLSKAQREWRPGMPRKRRSIKVMFASLTLATEAFVVFFATLVVFGLRGRELGAVAVLGTGLTLAVLFVLACAVLRRPWGMGLGWALQGVLIALGIFEPMMFVVGAVFALTWWYAVRTGMRLDRENAERDRAQAVWEADHPEESTARPTAAPEQPEGDAGASAGQ</sequence>
<dbReference type="InterPro" id="IPR025327">
    <property type="entry name" value="DUF4233"/>
</dbReference>
<keyword evidence="2" id="KW-1133">Transmembrane helix</keyword>
<comment type="caution">
    <text evidence="3">The sequence shown here is derived from an EMBL/GenBank/DDBJ whole genome shotgun (WGS) entry which is preliminary data.</text>
</comment>
<gene>
    <name evidence="3" type="ORF">ABCQ75_09050</name>
</gene>
<evidence type="ECO:0000256" key="2">
    <source>
        <dbReference type="SAM" id="Phobius"/>
    </source>
</evidence>
<name>A0ABU9X3L2_9MICC</name>
<keyword evidence="2" id="KW-0472">Membrane</keyword>
<evidence type="ECO:0000313" key="3">
    <source>
        <dbReference type="EMBL" id="MEN2744688.1"/>
    </source>
</evidence>
<feature type="region of interest" description="Disordered" evidence="1">
    <location>
        <begin position="132"/>
        <end position="166"/>
    </location>
</feature>
<dbReference type="EMBL" id="JBDFRB010000006">
    <property type="protein sequence ID" value="MEN2744688.1"/>
    <property type="molecule type" value="Genomic_DNA"/>
</dbReference>
<feature type="compositionally biased region" description="Basic and acidic residues" evidence="1">
    <location>
        <begin position="132"/>
        <end position="146"/>
    </location>
</feature>
<keyword evidence="4" id="KW-1185">Reference proteome</keyword>
<feature type="transmembrane region" description="Helical" evidence="2">
    <location>
        <begin position="88"/>
        <end position="116"/>
    </location>
</feature>
<dbReference type="RefSeq" id="WP_345884872.1">
    <property type="nucleotide sequence ID" value="NZ_JBDFRB010000006.1"/>
</dbReference>
<evidence type="ECO:0000313" key="4">
    <source>
        <dbReference type="Proteomes" id="UP001422074"/>
    </source>
</evidence>
<feature type="transmembrane region" description="Helical" evidence="2">
    <location>
        <begin position="21"/>
        <end position="48"/>
    </location>
</feature>
<accession>A0ABU9X3L2</accession>